<comment type="caution">
    <text evidence="2">The sequence shown here is derived from an EMBL/GenBank/DDBJ whole genome shotgun (WGS) entry which is preliminary data.</text>
</comment>
<dbReference type="GeneID" id="77170031"/>
<evidence type="ECO:0000313" key="4">
    <source>
        <dbReference type="Proteomes" id="UP001185922"/>
    </source>
</evidence>
<gene>
    <name evidence="1" type="ORF">R3P94_21220</name>
    <name evidence="2" type="ORF">R3Q15_17375</name>
</gene>
<organism evidence="2 4">
    <name type="scientific">Gordonia amicalis</name>
    <dbReference type="NCBI Taxonomy" id="89053"/>
    <lineage>
        <taxon>Bacteria</taxon>
        <taxon>Bacillati</taxon>
        <taxon>Actinomycetota</taxon>
        <taxon>Actinomycetes</taxon>
        <taxon>Mycobacteriales</taxon>
        <taxon>Gordoniaceae</taxon>
        <taxon>Gordonia</taxon>
    </lineage>
</organism>
<keyword evidence="3" id="KW-1185">Reference proteome</keyword>
<dbReference type="PANTHER" id="PTHR35526">
    <property type="entry name" value="ANTI-SIGMA-F FACTOR RSBW-RELATED"/>
    <property type="match status" value="1"/>
</dbReference>
<dbReference type="Proteomes" id="UP001185779">
    <property type="component" value="Unassembled WGS sequence"/>
</dbReference>
<evidence type="ECO:0000313" key="2">
    <source>
        <dbReference type="EMBL" id="MDV6313635.1"/>
    </source>
</evidence>
<dbReference type="SUPFAM" id="SSF52091">
    <property type="entry name" value="SpoIIaa-like"/>
    <property type="match status" value="1"/>
</dbReference>
<evidence type="ECO:0000313" key="3">
    <source>
        <dbReference type="Proteomes" id="UP001185779"/>
    </source>
</evidence>
<dbReference type="Proteomes" id="UP001185922">
    <property type="component" value="Unassembled WGS sequence"/>
</dbReference>
<evidence type="ECO:0000313" key="1">
    <source>
        <dbReference type="EMBL" id="MDV6309790.1"/>
    </source>
</evidence>
<dbReference type="Gene3D" id="3.30.750.24">
    <property type="entry name" value="STAS domain"/>
    <property type="match status" value="1"/>
</dbReference>
<protein>
    <submittedName>
        <fullName evidence="2">Sulfate transporter</fullName>
    </submittedName>
</protein>
<accession>A0AAE4U6J7</accession>
<name>A0AAE4U6J7_9ACTN</name>
<reference evidence="2 3" key="1">
    <citation type="submission" date="2023-10" db="EMBL/GenBank/DDBJ databases">
        <title>Development of a sustainable strategy for remediation of hydrocarbon-contaminated territories based on the waste exchange concept.</title>
        <authorList>
            <person name="Krivoruchko A."/>
        </authorList>
    </citation>
    <scope>NUCLEOTIDE SEQUENCE</scope>
    <source>
        <strain evidence="1 3">IEGM 1266</strain>
        <strain evidence="2">IEGM 1279</strain>
    </source>
</reference>
<dbReference type="AlphaFoldDB" id="A0AAE4U6J7"/>
<dbReference type="InterPro" id="IPR050267">
    <property type="entry name" value="Anti-sigma-factor_SerPK"/>
</dbReference>
<dbReference type="EMBL" id="JAWLKI010000035">
    <property type="protein sequence ID" value="MDV6309790.1"/>
    <property type="molecule type" value="Genomic_DNA"/>
</dbReference>
<dbReference type="CDD" id="cd16936">
    <property type="entry name" value="HATPase_RsbW-like"/>
    <property type="match status" value="1"/>
</dbReference>
<dbReference type="InterPro" id="IPR036890">
    <property type="entry name" value="HATPase_C_sf"/>
</dbReference>
<dbReference type="InterPro" id="IPR036513">
    <property type="entry name" value="STAS_dom_sf"/>
</dbReference>
<proteinExistence type="predicted"/>
<sequence length="260" mass="28062">MSTDDLSVQSTHGEPATVLEVSGVLDSDTYLHVRDAIVQAASSTPGCLVIDIRALTVPAPSAWKVLTSAAWLIRRWPAVPMAVVADPARRAELDNEKITRSVPAYDSLDTALNRLAESQDDKVTRRIHTTIRRDIGSPIAAARAAVADAVGKWDRDFVSLALVLTTVLVRNALVHTSADPEIAIEVRGSDQLFVAVSDDSSDVPARVEDEHGHTRAASGLAVLTTLSRQWSYTPRGTGKTVWAVIGPEEVARFTNPEREV</sequence>
<dbReference type="PANTHER" id="PTHR35526:SF3">
    <property type="entry name" value="ANTI-SIGMA-F FACTOR RSBW"/>
    <property type="match status" value="1"/>
</dbReference>
<dbReference type="RefSeq" id="WP_096274717.1">
    <property type="nucleotide sequence ID" value="NZ_CP091855.1"/>
</dbReference>
<dbReference type="Gene3D" id="3.30.565.10">
    <property type="entry name" value="Histidine kinase-like ATPase, C-terminal domain"/>
    <property type="match status" value="1"/>
</dbReference>
<dbReference type="EMBL" id="JAWLKH010000021">
    <property type="protein sequence ID" value="MDV6313635.1"/>
    <property type="molecule type" value="Genomic_DNA"/>
</dbReference>